<reference evidence="12" key="1">
    <citation type="submission" date="2023-04" db="EMBL/GenBank/DDBJ databases">
        <authorList>
            <person name="Vijverberg K."/>
            <person name="Xiong W."/>
            <person name="Schranz E."/>
        </authorList>
    </citation>
    <scope>NUCLEOTIDE SEQUENCE</scope>
</reference>
<dbReference type="GO" id="GO:0005484">
    <property type="term" value="F:SNAP receptor activity"/>
    <property type="evidence" value="ECO:0007669"/>
    <property type="project" value="TreeGrafter"/>
</dbReference>
<comment type="similarity">
    <text evidence="2">Belongs to the USE1 family.</text>
</comment>
<dbReference type="GO" id="GO:0006890">
    <property type="term" value="P:retrograde vesicle-mediated transport, Golgi to endoplasmic reticulum"/>
    <property type="evidence" value="ECO:0007669"/>
    <property type="project" value="TreeGrafter"/>
</dbReference>
<sequence length="310" mass="34199">MGHSNGYSKLLSTMHIKRDDDEFGVLMGRSGELVGVDYHFTSRSTGHTDLHLNIDQLHPNRIGFFLTMGLSKTEINLRRLLATAPQQHHQAKLIHYVGTLREQLEQLAAEKTSEGLPRVSKATVSDYSEKIEAIAANLASQVLNTIESPELPTAVTSVSDNTTKTEAESISTGTSQGLRRRIVPTSSVEDRSQNTSIDATDSAPIKLDAGAQAHISKHRKLQEDLTDEMVDLARQLKESTLMMNQSIKNTEKILDSTEEAVEHSLASTGRANTHAMAIYSEASKTSCFNILLMLLMTCIFFMVVFLIKVT</sequence>
<dbReference type="Pfam" id="PF09753">
    <property type="entry name" value="Use1"/>
    <property type="match status" value="1"/>
</dbReference>
<keyword evidence="7" id="KW-0653">Protein transport</keyword>
<feature type="region of interest" description="Disordered" evidence="10">
    <location>
        <begin position="154"/>
        <end position="197"/>
    </location>
</feature>
<evidence type="ECO:0000256" key="7">
    <source>
        <dbReference type="ARBA" id="ARBA00022927"/>
    </source>
</evidence>
<evidence type="ECO:0000256" key="5">
    <source>
        <dbReference type="ARBA" id="ARBA00022824"/>
    </source>
</evidence>
<dbReference type="EMBL" id="OX465084">
    <property type="protein sequence ID" value="CAI9297312.1"/>
    <property type="molecule type" value="Genomic_DNA"/>
</dbReference>
<keyword evidence="13" id="KW-1185">Reference proteome</keyword>
<organism evidence="12 13">
    <name type="scientific">Lactuca saligna</name>
    <name type="common">Willowleaf lettuce</name>
    <dbReference type="NCBI Taxonomy" id="75948"/>
    <lineage>
        <taxon>Eukaryota</taxon>
        <taxon>Viridiplantae</taxon>
        <taxon>Streptophyta</taxon>
        <taxon>Embryophyta</taxon>
        <taxon>Tracheophyta</taxon>
        <taxon>Spermatophyta</taxon>
        <taxon>Magnoliopsida</taxon>
        <taxon>eudicotyledons</taxon>
        <taxon>Gunneridae</taxon>
        <taxon>Pentapetalae</taxon>
        <taxon>asterids</taxon>
        <taxon>campanulids</taxon>
        <taxon>Asterales</taxon>
        <taxon>Asteraceae</taxon>
        <taxon>Cichorioideae</taxon>
        <taxon>Cichorieae</taxon>
        <taxon>Lactucinae</taxon>
        <taxon>Lactuca</taxon>
    </lineage>
</organism>
<dbReference type="CDD" id="cd15860">
    <property type="entry name" value="SNARE_USE1"/>
    <property type="match status" value="1"/>
</dbReference>
<evidence type="ECO:0000256" key="8">
    <source>
        <dbReference type="ARBA" id="ARBA00022989"/>
    </source>
</evidence>
<dbReference type="Proteomes" id="UP001177003">
    <property type="component" value="Chromosome 8"/>
</dbReference>
<dbReference type="GO" id="GO:0015031">
    <property type="term" value="P:protein transport"/>
    <property type="evidence" value="ECO:0007669"/>
    <property type="project" value="UniProtKB-KW"/>
</dbReference>
<protein>
    <submittedName>
        <fullName evidence="12">Uncharacterized protein</fullName>
    </submittedName>
</protein>
<evidence type="ECO:0000256" key="10">
    <source>
        <dbReference type="SAM" id="MobiDB-lite"/>
    </source>
</evidence>
<keyword evidence="5" id="KW-0256">Endoplasmic reticulum</keyword>
<evidence type="ECO:0000256" key="6">
    <source>
        <dbReference type="ARBA" id="ARBA00022892"/>
    </source>
</evidence>
<dbReference type="GO" id="GO:0031201">
    <property type="term" value="C:SNARE complex"/>
    <property type="evidence" value="ECO:0007669"/>
    <property type="project" value="TreeGrafter"/>
</dbReference>
<keyword evidence="6" id="KW-0931">ER-Golgi transport</keyword>
<proteinExistence type="inferred from homology"/>
<dbReference type="InterPro" id="IPR019150">
    <property type="entry name" value="Vesicle_transport_protein_Use1"/>
</dbReference>
<evidence type="ECO:0000256" key="9">
    <source>
        <dbReference type="ARBA" id="ARBA00023136"/>
    </source>
</evidence>
<name>A0AA36EIW1_LACSI</name>
<dbReference type="AlphaFoldDB" id="A0AA36EIW1"/>
<dbReference type="PANTHER" id="PTHR13050">
    <property type="entry name" value="USE1-LIKE PROTEIN"/>
    <property type="match status" value="1"/>
</dbReference>
<accession>A0AA36EIW1</accession>
<keyword evidence="4 11" id="KW-0812">Transmembrane</keyword>
<evidence type="ECO:0000256" key="2">
    <source>
        <dbReference type="ARBA" id="ARBA00007891"/>
    </source>
</evidence>
<evidence type="ECO:0000313" key="12">
    <source>
        <dbReference type="EMBL" id="CAI9297312.1"/>
    </source>
</evidence>
<feature type="compositionally biased region" description="Polar residues" evidence="10">
    <location>
        <begin position="154"/>
        <end position="177"/>
    </location>
</feature>
<feature type="transmembrane region" description="Helical" evidence="11">
    <location>
        <begin position="288"/>
        <end position="307"/>
    </location>
</feature>
<gene>
    <name evidence="12" type="ORF">LSALG_LOCUS36137</name>
</gene>
<evidence type="ECO:0000256" key="3">
    <source>
        <dbReference type="ARBA" id="ARBA00022448"/>
    </source>
</evidence>
<evidence type="ECO:0000256" key="11">
    <source>
        <dbReference type="SAM" id="Phobius"/>
    </source>
</evidence>
<keyword evidence="3" id="KW-0813">Transport</keyword>
<evidence type="ECO:0000256" key="1">
    <source>
        <dbReference type="ARBA" id="ARBA00004163"/>
    </source>
</evidence>
<dbReference type="PANTHER" id="PTHR13050:SF7">
    <property type="entry name" value="VESICLE TRANSPORT PROTEIN USE1"/>
    <property type="match status" value="1"/>
</dbReference>
<comment type="subcellular location">
    <subcellularLocation>
        <location evidence="1">Endoplasmic reticulum membrane</location>
        <topology evidence="1">Single-pass type IV membrane protein</topology>
    </subcellularLocation>
</comment>
<keyword evidence="9 11" id="KW-0472">Membrane</keyword>
<dbReference type="GO" id="GO:0005789">
    <property type="term" value="C:endoplasmic reticulum membrane"/>
    <property type="evidence" value="ECO:0007669"/>
    <property type="project" value="UniProtKB-SubCell"/>
</dbReference>
<keyword evidence="8 11" id="KW-1133">Transmembrane helix</keyword>
<evidence type="ECO:0000313" key="13">
    <source>
        <dbReference type="Proteomes" id="UP001177003"/>
    </source>
</evidence>
<evidence type="ECO:0000256" key="4">
    <source>
        <dbReference type="ARBA" id="ARBA00022692"/>
    </source>
</evidence>